<dbReference type="GO" id="GO:0004674">
    <property type="term" value="F:protein serine/threonine kinase activity"/>
    <property type="evidence" value="ECO:0007669"/>
    <property type="project" value="TreeGrafter"/>
</dbReference>
<feature type="compositionally biased region" description="Polar residues" evidence="1">
    <location>
        <begin position="986"/>
        <end position="997"/>
    </location>
</feature>
<feature type="region of interest" description="Disordered" evidence="1">
    <location>
        <begin position="619"/>
        <end position="650"/>
    </location>
</feature>
<dbReference type="SMART" id="SM00220">
    <property type="entry name" value="S_TKc"/>
    <property type="match status" value="1"/>
</dbReference>
<dbReference type="Proteomes" id="UP001174691">
    <property type="component" value="Unassembled WGS sequence"/>
</dbReference>
<evidence type="ECO:0000256" key="1">
    <source>
        <dbReference type="SAM" id="MobiDB-lite"/>
    </source>
</evidence>
<gene>
    <name evidence="3" type="ORF">NKR19_g2792</name>
</gene>
<name>A0AA38SFX5_9PEZI</name>
<dbReference type="InterPro" id="IPR000719">
    <property type="entry name" value="Prot_kinase_dom"/>
</dbReference>
<feature type="region of interest" description="Disordered" evidence="1">
    <location>
        <begin position="878"/>
        <end position="938"/>
    </location>
</feature>
<dbReference type="PANTHER" id="PTHR24359:SF1">
    <property type="entry name" value="INHIBITOR OF NUCLEAR FACTOR KAPPA-B KINASE EPSILON SUBUNIT HOMOLOG 1-RELATED"/>
    <property type="match status" value="1"/>
</dbReference>
<feature type="compositionally biased region" description="Polar residues" evidence="1">
    <location>
        <begin position="587"/>
        <end position="599"/>
    </location>
</feature>
<proteinExistence type="predicted"/>
<feature type="region of interest" description="Disordered" evidence="1">
    <location>
        <begin position="483"/>
        <end position="526"/>
    </location>
</feature>
<accession>A0AA38SFX5</accession>
<dbReference type="InterPro" id="IPR011009">
    <property type="entry name" value="Kinase-like_dom_sf"/>
</dbReference>
<feature type="region of interest" description="Disordered" evidence="1">
    <location>
        <begin position="554"/>
        <end position="606"/>
    </location>
</feature>
<dbReference type="GO" id="GO:0005524">
    <property type="term" value="F:ATP binding"/>
    <property type="evidence" value="ECO:0007669"/>
    <property type="project" value="InterPro"/>
</dbReference>
<dbReference type="EMBL" id="JANBVN010000029">
    <property type="protein sequence ID" value="KAJ9160902.1"/>
    <property type="molecule type" value="Genomic_DNA"/>
</dbReference>
<feature type="domain" description="Protein kinase" evidence="2">
    <location>
        <begin position="15"/>
        <end position="362"/>
    </location>
</feature>
<dbReference type="PANTHER" id="PTHR24359">
    <property type="entry name" value="SERINE/THREONINE-PROTEIN KINASE SBK1"/>
    <property type="match status" value="1"/>
</dbReference>
<dbReference type="PROSITE" id="PS50011">
    <property type="entry name" value="PROTEIN_KINASE_DOM"/>
    <property type="match status" value="1"/>
</dbReference>
<dbReference type="PROSITE" id="PS00108">
    <property type="entry name" value="PROTEIN_KINASE_ST"/>
    <property type="match status" value="1"/>
</dbReference>
<organism evidence="3 4">
    <name type="scientific">Coniochaeta hoffmannii</name>
    <dbReference type="NCBI Taxonomy" id="91930"/>
    <lineage>
        <taxon>Eukaryota</taxon>
        <taxon>Fungi</taxon>
        <taxon>Dikarya</taxon>
        <taxon>Ascomycota</taxon>
        <taxon>Pezizomycotina</taxon>
        <taxon>Sordariomycetes</taxon>
        <taxon>Sordariomycetidae</taxon>
        <taxon>Coniochaetales</taxon>
        <taxon>Coniochaetaceae</taxon>
        <taxon>Coniochaeta</taxon>
    </lineage>
</organism>
<dbReference type="Gene3D" id="1.10.510.10">
    <property type="entry name" value="Transferase(Phosphotransferase) domain 1"/>
    <property type="match status" value="1"/>
</dbReference>
<dbReference type="SUPFAM" id="SSF56112">
    <property type="entry name" value="Protein kinase-like (PK-like)"/>
    <property type="match status" value="1"/>
</dbReference>
<dbReference type="AlphaFoldDB" id="A0AA38SFX5"/>
<feature type="region of interest" description="Disordered" evidence="1">
    <location>
        <begin position="426"/>
        <end position="445"/>
    </location>
</feature>
<evidence type="ECO:0000313" key="3">
    <source>
        <dbReference type="EMBL" id="KAJ9160902.1"/>
    </source>
</evidence>
<feature type="region of interest" description="Disordered" evidence="1">
    <location>
        <begin position="724"/>
        <end position="747"/>
    </location>
</feature>
<feature type="compositionally biased region" description="Low complexity" evidence="1">
    <location>
        <begin position="622"/>
        <end position="631"/>
    </location>
</feature>
<feature type="compositionally biased region" description="Polar residues" evidence="1">
    <location>
        <begin position="880"/>
        <end position="895"/>
    </location>
</feature>
<evidence type="ECO:0000259" key="2">
    <source>
        <dbReference type="PROSITE" id="PS50011"/>
    </source>
</evidence>
<evidence type="ECO:0000313" key="4">
    <source>
        <dbReference type="Proteomes" id="UP001174691"/>
    </source>
</evidence>
<dbReference type="Pfam" id="PF00069">
    <property type="entry name" value="Pkinase"/>
    <property type="match status" value="1"/>
</dbReference>
<comment type="caution">
    <text evidence="3">The sequence shown here is derived from an EMBL/GenBank/DDBJ whole genome shotgun (WGS) entry which is preliminary data.</text>
</comment>
<protein>
    <recommendedName>
        <fullName evidence="2">Protein kinase domain-containing protein</fullName>
    </recommendedName>
</protein>
<feature type="compositionally biased region" description="Polar residues" evidence="1">
    <location>
        <begin position="632"/>
        <end position="643"/>
    </location>
</feature>
<sequence>MNHMRHLEPHIVLPITAKDDIDSGGQSNVFRIEVPQECISSDLVNYLKGLRRHANPDERYADGKSSYYEFALKKIAREDDWTREIKIHRALRASPLSQTEGIVQCLGSWEVQTDTGTEYYLLMEYGWSDLNQYFRSIPPPTIAQHIYDFWRSLSSVIPALSHIHNLAISSPRPVRYYVWHGDIKPANILICDDGIKLTDPGWAQIVSQDDAAKDDKGYPVVALSGGTGSYGAPERIDQRTGKLEGRRPVTQFFDIWSLGCVFLEAATWVILGARGVDQFRTARKMAHNRGSSNDSIGDDCFHDLGCASSVIGDWIEYLRRGIRAEDVVSAEMLDIIEKEMLLVAPHMRIPSEALVRRVDGTLRTCEDTINRLPRYSFPKRLEPAFDREQKDAAKVWENPRSRAPSTKPMLDRSVRFAQPRGPLVNAVQQHRQPAADPRTPGPGLHLGIDSLYHIGVEPSSYGHNRPGTQGVPRNQYAAPLQYPHAAQSAQWAPATQPVSQLPPNRSPARTPTHDSVSSVPPSREDEQPKFDYYAALDLLIRNRGWIYNSILEHPDSRLRPPVPNNPGSSGDVRPSGQTNQGGGGRANTWSTLIRSNSTVKKGERNSGYTSALAQAFHKFKPSSRSSRVSSVNPRTGPSTNSRPGTAPVQSMKADTTFGALFDDRDIIILVDNSSTMIPHWPQIQNILPLLMAMMWGQDDDGIDLFFTSSMKPYEKLMEPWQVIDPLKDKDPKRRRPESAHAPADPPETNPDDIYIVLSHILGLIGPHKKYPKKATILILTDGVWPKSNQEVVAEAIGHWLRRMSTVMDGAADAVLHERYYSIQFVQLGDNPAGTKALEFLDDHLPEMYKVPDVIDVEPANGNVLKMVMGSLDDIWDEKSQSSVEPLSPQAESTASRPEPSVSPPAPLAHQYITPRSRAPSTWNTTGRGGTIFPDPISEEPEMHYTAQPLRPTNHQGIQQRASPTEAQEVEFTPLGLPLRSQHRQHQSSTPEQPQRRATGQDDTPTRPRRRDMGDTSRMPGYQ</sequence>
<feature type="compositionally biased region" description="Polar residues" evidence="1">
    <location>
        <begin position="496"/>
        <end position="520"/>
    </location>
</feature>
<reference evidence="3" key="1">
    <citation type="submission" date="2022-07" db="EMBL/GenBank/DDBJ databases">
        <title>Fungi with potential for degradation of polypropylene.</title>
        <authorList>
            <person name="Gostincar C."/>
        </authorList>
    </citation>
    <scope>NUCLEOTIDE SEQUENCE</scope>
    <source>
        <strain evidence="3">EXF-13287</strain>
    </source>
</reference>
<keyword evidence="4" id="KW-1185">Reference proteome</keyword>
<dbReference type="CDD" id="cd00180">
    <property type="entry name" value="PKc"/>
    <property type="match status" value="1"/>
</dbReference>
<feature type="region of interest" description="Disordered" evidence="1">
    <location>
        <begin position="975"/>
        <end position="1022"/>
    </location>
</feature>
<dbReference type="InterPro" id="IPR008271">
    <property type="entry name" value="Ser/Thr_kinase_AS"/>
</dbReference>